<dbReference type="SUPFAM" id="SSF55961">
    <property type="entry name" value="Bet v1-like"/>
    <property type="match status" value="1"/>
</dbReference>
<dbReference type="Gene3D" id="3.30.530.20">
    <property type="match status" value="2"/>
</dbReference>
<dbReference type="KEGG" id="bze:COCCADRAFT_23928"/>
<dbReference type="GeneID" id="19145508"/>
<dbReference type="CDD" id="cd07822">
    <property type="entry name" value="SRPBCC_4"/>
    <property type="match status" value="1"/>
</dbReference>
<dbReference type="RefSeq" id="XP_007709377.1">
    <property type="nucleotide sequence ID" value="XM_007711187.1"/>
</dbReference>
<evidence type="ECO:0000259" key="1">
    <source>
        <dbReference type="Pfam" id="PF03364"/>
    </source>
</evidence>
<feature type="domain" description="Coenzyme Q-binding protein COQ10 START" evidence="1">
    <location>
        <begin position="33"/>
        <end position="100"/>
    </location>
</feature>
<dbReference type="HOGENOM" id="CLU_069867_0_2_1"/>
<dbReference type="Pfam" id="PF03364">
    <property type="entry name" value="Polyketide_cyc"/>
    <property type="match status" value="1"/>
</dbReference>
<accession>W6YAD9</accession>
<dbReference type="InterPro" id="IPR005031">
    <property type="entry name" value="COQ10_START"/>
</dbReference>
<protein>
    <recommendedName>
        <fullName evidence="1">Coenzyme Q-binding protein COQ10 START domain-containing protein</fullName>
    </recommendedName>
</protein>
<dbReference type="eggNOG" id="ENOG502S6PP">
    <property type="taxonomic scope" value="Eukaryota"/>
</dbReference>
<evidence type="ECO:0000313" key="3">
    <source>
        <dbReference type="Proteomes" id="UP000053841"/>
    </source>
</evidence>
<evidence type="ECO:0000313" key="2">
    <source>
        <dbReference type="EMBL" id="EUC36347.1"/>
    </source>
</evidence>
<proteinExistence type="predicted"/>
<sequence length="224" mass="24774">MADNKAWPPANGLTTKVVPREKAIVELAYSTPVNAPAHLVFDTLLRTANYPAWNTWIPSVRIISQPPPRNTTEEEEDTSRMRVGTEMEFNVVMDASKPDSITHSQLKVSDISTPDAPSSYLSAEELADPSFTADLSKVYRVAWMSNGGMMGFAPVIERVHEVIVTGEDTCEVRNWELMGGMTARLVKMFVLETLQGKVRLWLDDLKTYCEKVSAEGKAGAQPGN</sequence>
<dbReference type="AlphaFoldDB" id="W6YAD9"/>
<dbReference type="OrthoDB" id="509124at2759"/>
<organism evidence="2 3">
    <name type="scientific">Cochliobolus carbonum (strain 26-R-13)</name>
    <name type="common">Maize leaf spot fungus</name>
    <name type="synonym">Bipolaris zeicola</name>
    <dbReference type="NCBI Taxonomy" id="930089"/>
    <lineage>
        <taxon>Eukaryota</taxon>
        <taxon>Fungi</taxon>
        <taxon>Dikarya</taxon>
        <taxon>Ascomycota</taxon>
        <taxon>Pezizomycotina</taxon>
        <taxon>Dothideomycetes</taxon>
        <taxon>Pleosporomycetidae</taxon>
        <taxon>Pleosporales</taxon>
        <taxon>Pleosporineae</taxon>
        <taxon>Pleosporaceae</taxon>
        <taxon>Bipolaris</taxon>
    </lineage>
</organism>
<dbReference type="EMBL" id="KI964563">
    <property type="protein sequence ID" value="EUC36347.1"/>
    <property type="molecule type" value="Genomic_DNA"/>
</dbReference>
<name>W6YAD9_COCC2</name>
<keyword evidence="3" id="KW-1185">Reference proteome</keyword>
<dbReference type="InterPro" id="IPR023393">
    <property type="entry name" value="START-like_dom_sf"/>
</dbReference>
<gene>
    <name evidence="2" type="ORF">COCCADRAFT_23928</name>
</gene>
<dbReference type="Proteomes" id="UP000053841">
    <property type="component" value="Unassembled WGS sequence"/>
</dbReference>
<reference evidence="2 3" key="1">
    <citation type="journal article" date="2013" name="PLoS Genet.">
        <title>Comparative genome structure, secondary metabolite, and effector coding capacity across Cochliobolus pathogens.</title>
        <authorList>
            <person name="Condon B.J."/>
            <person name="Leng Y."/>
            <person name="Wu D."/>
            <person name="Bushley K.E."/>
            <person name="Ohm R.A."/>
            <person name="Otillar R."/>
            <person name="Martin J."/>
            <person name="Schackwitz W."/>
            <person name="Grimwood J."/>
            <person name="MohdZainudin N."/>
            <person name="Xue C."/>
            <person name="Wang R."/>
            <person name="Manning V.A."/>
            <person name="Dhillon B."/>
            <person name="Tu Z.J."/>
            <person name="Steffenson B.J."/>
            <person name="Salamov A."/>
            <person name="Sun H."/>
            <person name="Lowry S."/>
            <person name="LaButti K."/>
            <person name="Han J."/>
            <person name="Copeland A."/>
            <person name="Lindquist E."/>
            <person name="Barry K."/>
            <person name="Schmutz J."/>
            <person name="Baker S.E."/>
            <person name="Ciuffetti L.M."/>
            <person name="Grigoriev I.V."/>
            <person name="Zhong S."/>
            <person name="Turgeon B.G."/>
        </authorList>
    </citation>
    <scope>NUCLEOTIDE SEQUENCE [LARGE SCALE GENOMIC DNA]</scope>
    <source>
        <strain evidence="2 3">26-R-13</strain>
    </source>
</reference>